<keyword evidence="5 7" id="KW-1133">Transmembrane helix</keyword>
<keyword evidence="4 7" id="KW-0812">Transmembrane</keyword>
<comment type="subcellular location">
    <subcellularLocation>
        <location evidence="1">Cell membrane</location>
        <topology evidence="1">Multi-pass membrane protein</topology>
    </subcellularLocation>
</comment>
<reference evidence="9" key="1">
    <citation type="submission" date="2017-05" db="EMBL/GenBank/DDBJ databases">
        <authorList>
            <person name="Varghese N."/>
            <person name="Submissions S."/>
        </authorList>
    </citation>
    <scope>NUCLEOTIDE SEQUENCE</scope>
    <source>
        <strain evidence="9">DSM 45262</strain>
    </source>
</reference>
<evidence type="ECO:0000256" key="7">
    <source>
        <dbReference type="SAM" id="Phobius"/>
    </source>
</evidence>
<protein>
    <submittedName>
        <fullName evidence="9">Uncharacterized membrane protein YeiH</fullName>
    </submittedName>
</protein>
<feature type="transmembrane region" description="Helical" evidence="7">
    <location>
        <begin position="174"/>
        <end position="193"/>
    </location>
</feature>
<feature type="transmembrane region" description="Helical" evidence="7">
    <location>
        <begin position="118"/>
        <end position="139"/>
    </location>
</feature>
<feature type="transmembrane region" description="Helical" evidence="7">
    <location>
        <begin position="151"/>
        <end position="168"/>
    </location>
</feature>
<evidence type="ECO:0000259" key="8">
    <source>
        <dbReference type="Pfam" id="PF03458"/>
    </source>
</evidence>
<dbReference type="EMBL" id="FXTU01000002">
    <property type="protein sequence ID" value="SMP08495.1"/>
    <property type="molecule type" value="Genomic_DNA"/>
</dbReference>
<feature type="transmembrane region" description="Helical" evidence="7">
    <location>
        <begin position="32"/>
        <end position="53"/>
    </location>
</feature>
<comment type="similarity">
    <text evidence="2">Belongs to the UPF0126 family.</text>
</comment>
<name>A0AA45WKR0_9BACL</name>
<proteinExistence type="inferred from homology"/>
<comment type="caution">
    <text evidence="9">The sequence shown here is derived from an EMBL/GenBank/DDBJ whole genome shotgun (WGS) entry which is preliminary data.</text>
</comment>
<accession>A0AA45WKR0</accession>
<dbReference type="PANTHER" id="PTHR30506:SF3">
    <property type="entry name" value="UPF0126 INNER MEMBRANE PROTEIN YADS-RELATED"/>
    <property type="match status" value="1"/>
</dbReference>
<evidence type="ECO:0000256" key="2">
    <source>
        <dbReference type="ARBA" id="ARBA00008193"/>
    </source>
</evidence>
<evidence type="ECO:0000256" key="6">
    <source>
        <dbReference type="ARBA" id="ARBA00023136"/>
    </source>
</evidence>
<evidence type="ECO:0000313" key="10">
    <source>
        <dbReference type="Proteomes" id="UP001157946"/>
    </source>
</evidence>
<feature type="transmembrane region" description="Helical" evidence="7">
    <location>
        <begin position="65"/>
        <end position="85"/>
    </location>
</feature>
<keyword evidence="10" id="KW-1185">Reference proteome</keyword>
<evidence type="ECO:0000256" key="3">
    <source>
        <dbReference type="ARBA" id="ARBA00022475"/>
    </source>
</evidence>
<evidence type="ECO:0000313" key="9">
    <source>
        <dbReference type="EMBL" id="SMP08495.1"/>
    </source>
</evidence>
<organism evidence="9 10">
    <name type="scientific">Laceyella tengchongensis</name>
    <dbReference type="NCBI Taxonomy" id="574699"/>
    <lineage>
        <taxon>Bacteria</taxon>
        <taxon>Bacillati</taxon>
        <taxon>Bacillota</taxon>
        <taxon>Bacilli</taxon>
        <taxon>Bacillales</taxon>
        <taxon>Thermoactinomycetaceae</taxon>
        <taxon>Laceyella</taxon>
    </lineage>
</organism>
<evidence type="ECO:0000256" key="4">
    <source>
        <dbReference type="ARBA" id="ARBA00022692"/>
    </source>
</evidence>
<dbReference type="PANTHER" id="PTHR30506">
    <property type="entry name" value="INNER MEMBRANE PROTEIN"/>
    <property type="match status" value="1"/>
</dbReference>
<keyword evidence="3" id="KW-1003">Cell membrane</keyword>
<feature type="domain" description="Glycine transporter" evidence="8">
    <location>
        <begin position="94"/>
        <end position="163"/>
    </location>
</feature>
<dbReference type="Proteomes" id="UP001157946">
    <property type="component" value="Unassembled WGS sequence"/>
</dbReference>
<sequence>MSVSWEILNVVGISAFAISGAIIAMEEKYDLFGAYVLGLVTAFGGGVIRNALIGLPTDVLWKQELMIYVALVAITLVLFCPAKWFQYCKKWLNFFDAIGLAAFSVQGALYASGKGLPLVAVIFAAVMTGIGGGMIRDLLAGRKPLVLQKEIYALWSVITGVVIGLHWLEDGWQLLALCVLVVALRMVSTIYGWHLPRIVQRKMG</sequence>
<feature type="transmembrane region" description="Helical" evidence="7">
    <location>
        <begin position="6"/>
        <end position="25"/>
    </location>
</feature>
<dbReference type="InterPro" id="IPR005115">
    <property type="entry name" value="Gly_transporter"/>
</dbReference>
<keyword evidence="6 7" id="KW-0472">Membrane</keyword>
<evidence type="ECO:0000256" key="5">
    <source>
        <dbReference type="ARBA" id="ARBA00022989"/>
    </source>
</evidence>
<dbReference type="GO" id="GO:0005886">
    <property type="term" value="C:plasma membrane"/>
    <property type="evidence" value="ECO:0007669"/>
    <property type="project" value="UniProtKB-SubCell"/>
</dbReference>
<feature type="domain" description="Glycine transporter" evidence="8">
    <location>
        <begin position="7"/>
        <end position="80"/>
    </location>
</feature>
<gene>
    <name evidence="9" type="ORF">SAMN06265361_10234</name>
</gene>
<evidence type="ECO:0000256" key="1">
    <source>
        <dbReference type="ARBA" id="ARBA00004651"/>
    </source>
</evidence>
<dbReference type="Pfam" id="PF03458">
    <property type="entry name" value="Gly_transporter"/>
    <property type="match status" value="2"/>
</dbReference>
<dbReference type="AlphaFoldDB" id="A0AA45WKR0"/>